<dbReference type="EMBL" id="JYIX01000037">
    <property type="protein sequence ID" value="KJL32171.1"/>
    <property type="molecule type" value="Genomic_DNA"/>
</dbReference>
<gene>
    <name evidence="1" type="ORF">RS86_02640</name>
</gene>
<evidence type="ECO:0000313" key="2">
    <source>
        <dbReference type="Proteomes" id="UP000033740"/>
    </source>
</evidence>
<dbReference type="PANTHER" id="PTHR48098:SF6">
    <property type="entry name" value="FERRI-BACILLIBACTIN ESTERASE BESA"/>
    <property type="match status" value="1"/>
</dbReference>
<dbReference type="STRING" id="582680.RS86_02640"/>
<sequence>MPLSSGSLVTETLGFDGGRRVSAYVPASAPAAVVYAADGQLTAPWGRLLETGNLPPVLVVGTHRVDDEVRRIQEYVAGTSNAEFSFDPKLFAAHESFFVDEVQAWVRKRFDVSFPRRRTAVYGASAGGELALAMGIRHPEIYGTVLCASPGGGYRPSSTLLPPLPNTYFVFGRDEPFFQENALRWAEALRNAGADVVSRQRDGAHGDPFWREEFREMVAWAFAPRPAEEGASARER</sequence>
<dbReference type="Proteomes" id="UP000033740">
    <property type="component" value="Unassembled WGS sequence"/>
</dbReference>
<dbReference type="PANTHER" id="PTHR48098">
    <property type="entry name" value="ENTEROCHELIN ESTERASE-RELATED"/>
    <property type="match status" value="1"/>
</dbReference>
<accession>A0A0F0LKX6</accession>
<protein>
    <submittedName>
        <fullName evidence="1">Enterobactin/ferric enterobactin esterase</fullName>
    </submittedName>
</protein>
<dbReference type="SUPFAM" id="SSF53474">
    <property type="entry name" value="alpha/beta-Hydrolases"/>
    <property type="match status" value="1"/>
</dbReference>
<name>A0A0F0LKX6_9MICO</name>
<keyword evidence="2" id="KW-1185">Reference proteome</keyword>
<dbReference type="InterPro" id="IPR029058">
    <property type="entry name" value="AB_hydrolase_fold"/>
</dbReference>
<proteinExistence type="predicted"/>
<dbReference type="AlphaFoldDB" id="A0A0F0LKX6"/>
<dbReference type="InterPro" id="IPR050583">
    <property type="entry name" value="Mycobacterial_A85_antigen"/>
</dbReference>
<dbReference type="InterPro" id="IPR000801">
    <property type="entry name" value="Esterase-like"/>
</dbReference>
<organism evidence="1 2">
    <name type="scientific">Microbacterium azadirachtae</name>
    <dbReference type="NCBI Taxonomy" id="582680"/>
    <lineage>
        <taxon>Bacteria</taxon>
        <taxon>Bacillati</taxon>
        <taxon>Actinomycetota</taxon>
        <taxon>Actinomycetes</taxon>
        <taxon>Micrococcales</taxon>
        <taxon>Microbacteriaceae</taxon>
        <taxon>Microbacterium</taxon>
    </lineage>
</organism>
<comment type="caution">
    <text evidence="1">The sequence shown here is derived from an EMBL/GenBank/DDBJ whole genome shotgun (WGS) entry which is preliminary data.</text>
</comment>
<dbReference type="RefSeq" id="WP_045272715.1">
    <property type="nucleotide sequence ID" value="NZ_JYIX01000037.1"/>
</dbReference>
<dbReference type="PATRIC" id="fig|582680.6.peg.2710"/>
<evidence type="ECO:0000313" key="1">
    <source>
        <dbReference type="EMBL" id="KJL32171.1"/>
    </source>
</evidence>
<dbReference type="Pfam" id="PF00756">
    <property type="entry name" value="Esterase"/>
    <property type="match status" value="1"/>
</dbReference>
<dbReference type="Gene3D" id="3.40.50.1820">
    <property type="entry name" value="alpha/beta hydrolase"/>
    <property type="match status" value="1"/>
</dbReference>
<reference evidence="1 2" key="1">
    <citation type="submission" date="2015-02" db="EMBL/GenBank/DDBJ databases">
        <title>Draft genome sequences of ten Microbacterium spp. with emphasis on heavy metal contaminated environments.</title>
        <authorList>
            <person name="Corretto E."/>
        </authorList>
    </citation>
    <scope>NUCLEOTIDE SEQUENCE [LARGE SCALE GENOMIC DNA]</scope>
    <source>
        <strain evidence="1 2">ARN176</strain>
    </source>
</reference>